<dbReference type="Gene3D" id="3.30.420.300">
    <property type="entry name" value="2-keto-3-deoxy-galactonokinase, substrate binding domain"/>
    <property type="match status" value="1"/>
</dbReference>
<sequence>MTSLMQEPAVWESVLILSANRPFRREILTESGCWRPLMRQNFNKKVGVSLYFFYFDSGTTNTRACLLKDRTIICRGDIPVGSRDSALHQDRTVLISALKQLYDQLLTKSGITDTQVAEIYMSGMISSPSGLKEIEHLSTPVDFKKLKSSIVVYYESQFFQRNVHIIPGIKTLPQGTTASVDTVVNANNMRGEETELLGILHRCPGLASGRSIILLPGSHTQAAFLLDGTIENISSTITGELYHALAGHTILGSSINGEKCTELLPNMVCMGYDIVHRYGFNRALYVVRSMDLFAGSTLAERRSYLEGVINGGVMDAIVSVTQDKPATIAVAGPHMQYEIFSAFADKLFPQFKITEVPVTPSFPFAVEGFLSLMEQ</sequence>
<evidence type="ECO:0008006" key="3">
    <source>
        <dbReference type="Google" id="ProtNLM"/>
    </source>
</evidence>
<dbReference type="InterPro" id="IPR042258">
    <property type="entry name" value="DGOK_N"/>
</dbReference>
<gene>
    <name evidence="1" type="ORF">GNE07_22420</name>
</gene>
<dbReference type="InterPro" id="IPR007729">
    <property type="entry name" value="DGOK"/>
</dbReference>
<reference evidence="1 2" key="1">
    <citation type="submission" date="2019-09" db="EMBL/GenBank/DDBJ databases">
        <title>Draft genome sequencing of Hungatella hathewayi 123Y-2.</title>
        <authorList>
            <person name="Lv Q."/>
            <person name="Li S."/>
        </authorList>
    </citation>
    <scope>NUCLEOTIDE SEQUENCE [LARGE SCALE GENOMIC DNA]</scope>
    <source>
        <strain evidence="1 2">123Y-2</strain>
    </source>
</reference>
<evidence type="ECO:0000313" key="1">
    <source>
        <dbReference type="EMBL" id="MUB65783.1"/>
    </source>
</evidence>
<proteinExistence type="predicted"/>
<dbReference type="Pfam" id="PF05035">
    <property type="entry name" value="DGOK"/>
    <property type="match status" value="1"/>
</dbReference>
<comment type="caution">
    <text evidence="1">The sequence shown here is derived from an EMBL/GenBank/DDBJ whole genome shotgun (WGS) entry which is preliminary data.</text>
</comment>
<name>A0AAW9WN17_9FIRM</name>
<dbReference type="EMBL" id="WNME01000018">
    <property type="protein sequence ID" value="MUB65783.1"/>
    <property type="molecule type" value="Genomic_DNA"/>
</dbReference>
<dbReference type="Proteomes" id="UP000434223">
    <property type="component" value="Unassembled WGS sequence"/>
</dbReference>
<dbReference type="GO" id="GO:0034194">
    <property type="term" value="P:D-galactonate catabolic process"/>
    <property type="evidence" value="ECO:0007669"/>
    <property type="project" value="InterPro"/>
</dbReference>
<evidence type="ECO:0000313" key="2">
    <source>
        <dbReference type="Proteomes" id="UP000434223"/>
    </source>
</evidence>
<dbReference type="AlphaFoldDB" id="A0AAW9WN17"/>
<dbReference type="Gene3D" id="3.30.420.310">
    <property type="entry name" value="2-keto-3-deoxy-galactonokinase, C-terminal domain"/>
    <property type="match status" value="1"/>
</dbReference>
<protein>
    <recommendedName>
        <fullName evidence="3">2-keto-3-deoxy-galactonokinase</fullName>
    </recommendedName>
</protein>
<organism evidence="1 2">
    <name type="scientific">Hungatella hathewayi</name>
    <dbReference type="NCBI Taxonomy" id="154046"/>
    <lineage>
        <taxon>Bacteria</taxon>
        <taxon>Bacillati</taxon>
        <taxon>Bacillota</taxon>
        <taxon>Clostridia</taxon>
        <taxon>Lachnospirales</taxon>
        <taxon>Lachnospiraceae</taxon>
        <taxon>Hungatella</taxon>
    </lineage>
</organism>
<dbReference type="CDD" id="cd24012">
    <property type="entry name" value="ASKHA_NBD_KDGal-kinase"/>
    <property type="match status" value="1"/>
</dbReference>
<dbReference type="GO" id="GO:0008671">
    <property type="term" value="F:2-dehydro-3-deoxygalactonokinase activity"/>
    <property type="evidence" value="ECO:0007669"/>
    <property type="project" value="InterPro"/>
</dbReference>
<accession>A0AAW9WN17</accession>
<dbReference type="InterPro" id="IPR042257">
    <property type="entry name" value="DGOK_C"/>
</dbReference>